<reference evidence="3" key="1">
    <citation type="submission" date="2021-12" db="EMBL/GenBank/DDBJ databases">
        <authorList>
            <person name="King R."/>
        </authorList>
    </citation>
    <scope>NUCLEOTIDE SEQUENCE</scope>
</reference>
<dbReference type="SUPFAM" id="SSF53756">
    <property type="entry name" value="UDP-Glycosyltransferase/glycogen phosphorylase"/>
    <property type="match status" value="1"/>
</dbReference>
<proteinExistence type="predicted"/>
<dbReference type="Pfam" id="PF00201">
    <property type="entry name" value="UDPGT"/>
    <property type="match status" value="1"/>
</dbReference>
<accession>A0A9P0EYG9</accession>
<keyword evidence="1" id="KW-0808">Transferase</keyword>
<evidence type="ECO:0000256" key="1">
    <source>
        <dbReference type="ARBA" id="ARBA00022679"/>
    </source>
</evidence>
<keyword evidence="4" id="KW-1185">Reference proteome</keyword>
<name>A0A9P0EYG9_BEMTA</name>
<evidence type="ECO:0000256" key="2">
    <source>
        <dbReference type="SAM" id="MobiDB-lite"/>
    </source>
</evidence>
<feature type="compositionally biased region" description="Polar residues" evidence="2">
    <location>
        <begin position="85"/>
        <end position="107"/>
    </location>
</feature>
<dbReference type="InterPro" id="IPR002213">
    <property type="entry name" value="UDP_glucos_trans"/>
</dbReference>
<dbReference type="GO" id="GO:0008194">
    <property type="term" value="F:UDP-glycosyltransferase activity"/>
    <property type="evidence" value="ECO:0007669"/>
    <property type="project" value="InterPro"/>
</dbReference>
<evidence type="ECO:0000313" key="4">
    <source>
        <dbReference type="Proteomes" id="UP001152759"/>
    </source>
</evidence>
<gene>
    <name evidence="3" type="ORF">BEMITA_LOCUS361</name>
</gene>
<dbReference type="AlphaFoldDB" id="A0A9P0EYG9"/>
<dbReference type="EMBL" id="OU963862">
    <property type="protein sequence ID" value="CAH0380626.1"/>
    <property type="molecule type" value="Genomic_DNA"/>
</dbReference>
<feature type="compositionally biased region" description="Basic and acidic residues" evidence="2">
    <location>
        <begin position="75"/>
        <end position="84"/>
    </location>
</feature>
<dbReference type="Gene3D" id="3.40.50.2000">
    <property type="entry name" value="Glycogen Phosphorylase B"/>
    <property type="match status" value="1"/>
</dbReference>
<dbReference type="Proteomes" id="UP001152759">
    <property type="component" value="Chromosome 1"/>
</dbReference>
<sequence>MEAMSIGVPTLGLPFFSDQRRNVVWYREHGIGLQIDYEDETVSSMVEKINTIIRTPSPRRPLFETIKLGSPGRESNPEPPDRRASATTTTPQEVDKQSTTGRQFANV</sequence>
<organism evidence="3 4">
    <name type="scientific">Bemisia tabaci</name>
    <name type="common">Sweetpotato whitefly</name>
    <name type="synonym">Aleurodes tabaci</name>
    <dbReference type="NCBI Taxonomy" id="7038"/>
    <lineage>
        <taxon>Eukaryota</taxon>
        <taxon>Metazoa</taxon>
        <taxon>Ecdysozoa</taxon>
        <taxon>Arthropoda</taxon>
        <taxon>Hexapoda</taxon>
        <taxon>Insecta</taxon>
        <taxon>Pterygota</taxon>
        <taxon>Neoptera</taxon>
        <taxon>Paraneoptera</taxon>
        <taxon>Hemiptera</taxon>
        <taxon>Sternorrhyncha</taxon>
        <taxon>Aleyrodoidea</taxon>
        <taxon>Aleyrodidae</taxon>
        <taxon>Aleyrodinae</taxon>
        <taxon>Bemisia</taxon>
    </lineage>
</organism>
<feature type="region of interest" description="Disordered" evidence="2">
    <location>
        <begin position="60"/>
        <end position="107"/>
    </location>
</feature>
<protein>
    <submittedName>
        <fullName evidence="3">Uncharacterized protein</fullName>
    </submittedName>
</protein>
<evidence type="ECO:0000313" key="3">
    <source>
        <dbReference type="EMBL" id="CAH0380626.1"/>
    </source>
</evidence>